<sequence>MEVTLQAIGNIVAEQPVTASSNYDDYNPYVGHKLIYLVDGITNAPGKFHTYFEPYPWVTIDLEKISIIRDVVMFNRGDDYGRWLHSVEIRVGNSSVWSEMTTCGTYPGPSETGDIITVECRPSRYGRYVTLKIVHPNYFTDDPIARNGNNALVFEEVVINGLYL</sequence>
<dbReference type="PANTHER" id="PTHR45713">
    <property type="entry name" value="FTP DOMAIN-CONTAINING PROTEIN"/>
    <property type="match status" value="1"/>
</dbReference>
<dbReference type="InterPro" id="IPR051941">
    <property type="entry name" value="BG_Antigen-Binding_Lectin"/>
</dbReference>
<evidence type="ECO:0000313" key="2">
    <source>
        <dbReference type="Proteomes" id="UP000005408"/>
    </source>
</evidence>
<dbReference type="AlphaFoldDB" id="A0A8W8LW77"/>
<proteinExistence type="predicted"/>
<name>A0A8W8LW77_MAGGI</name>
<dbReference type="EnsemblMetazoa" id="G30397.1">
    <property type="protein sequence ID" value="G30397.1:cds"/>
    <property type="gene ID" value="G30397"/>
</dbReference>
<dbReference type="SUPFAM" id="SSF49785">
    <property type="entry name" value="Galactose-binding domain-like"/>
    <property type="match status" value="1"/>
</dbReference>
<evidence type="ECO:0000313" key="1">
    <source>
        <dbReference type="EnsemblMetazoa" id="G30397.1:cds"/>
    </source>
</evidence>
<protein>
    <recommendedName>
        <fullName evidence="3">F5/8 type C domain-containing protein</fullName>
    </recommendedName>
</protein>
<dbReference type="Gene3D" id="2.60.120.260">
    <property type="entry name" value="Galactose-binding domain-like"/>
    <property type="match status" value="1"/>
</dbReference>
<dbReference type="PANTHER" id="PTHR45713:SF15">
    <property type="entry name" value="F5_8 TYPE C DOMAIN-CONTAINING PROTEIN"/>
    <property type="match status" value="1"/>
</dbReference>
<accession>A0A8W8LW77</accession>
<reference evidence="1" key="1">
    <citation type="submission" date="2022-08" db="UniProtKB">
        <authorList>
            <consortium name="EnsemblMetazoa"/>
        </authorList>
    </citation>
    <scope>IDENTIFICATION</scope>
    <source>
        <strain evidence="1">05x7-T-G4-1.051#20</strain>
    </source>
</reference>
<keyword evidence="2" id="KW-1185">Reference proteome</keyword>
<organism evidence="1 2">
    <name type="scientific">Magallana gigas</name>
    <name type="common">Pacific oyster</name>
    <name type="synonym">Crassostrea gigas</name>
    <dbReference type="NCBI Taxonomy" id="29159"/>
    <lineage>
        <taxon>Eukaryota</taxon>
        <taxon>Metazoa</taxon>
        <taxon>Spiralia</taxon>
        <taxon>Lophotrochozoa</taxon>
        <taxon>Mollusca</taxon>
        <taxon>Bivalvia</taxon>
        <taxon>Autobranchia</taxon>
        <taxon>Pteriomorphia</taxon>
        <taxon>Ostreida</taxon>
        <taxon>Ostreoidea</taxon>
        <taxon>Ostreidae</taxon>
        <taxon>Magallana</taxon>
    </lineage>
</organism>
<dbReference type="Pfam" id="PF22633">
    <property type="entry name" value="F5_F8_type_C_2"/>
    <property type="match status" value="1"/>
</dbReference>
<dbReference type="InterPro" id="IPR008979">
    <property type="entry name" value="Galactose-bd-like_sf"/>
</dbReference>
<evidence type="ECO:0008006" key="3">
    <source>
        <dbReference type="Google" id="ProtNLM"/>
    </source>
</evidence>
<dbReference type="Proteomes" id="UP000005408">
    <property type="component" value="Unassembled WGS sequence"/>
</dbReference>